<feature type="region of interest" description="Disordered" evidence="1">
    <location>
        <begin position="53"/>
        <end position="78"/>
    </location>
</feature>
<dbReference type="PANTHER" id="PTHR48452:SF1">
    <property type="entry name" value="FUSED COMPOUND LEAF 1"/>
    <property type="match status" value="1"/>
</dbReference>
<name>A0A6A3CXJ3_HIBSY</name>
<feature type="compositionally biased region" description="Polar residues" evidence="1">
    <location>
        <begin position="53"/>
        <end position="63"/>
    </location>
</feature>
<gene>
    <name evidence="2" type="ORF">F3Y22_tig00002239pilonHSYRG00006</name>
</gene>
<sequence length="78" mass="8468">MQEGYCSALTKLKEVMEEPQLETIAFINAMHSQLRDLAGANPFSPDVFLEAETNNSNEGSTETRVVECCGSSDAEKPG</sequence>
<evidence type="ECO:0000313" key="3">
    <source>
        <dbReference type="Proteomes" id="UP000436088"/>
    </source>
</evidence>
<reference evidence="2" key="1">
    <citation type="submission" date="2019-09" db="EMBL/GenBank/DDBJ databases">
        <title>Draft genome information of white flower Hibiscus syriacus.</title>
        <authorList>
            <person name="Kim Y.-M."/>
        </authorList>
    </citation>
    <scope>NUCLEOTIDE SEQUENCE [LARGE SCALE GENOMIC DNA]</scope>
    <source>
        <strain evidence="2">YM2019G1</strain>
    </source>
</reference>
<organism evidence="2 3">
    <name type="scientific">Hibiscus syriacus</name>
    <name type="common">Rose of Sharon</name>
    <dbReference type="NCBI Taxonomy" id="106335"/>
    <lineage>
        <taxon>Eukaryota</taxon>
        <taxon>Viridiplantae</taxon>
        <taxon>Streptophyta</taxon>
        <taxon>Embryophyta</taxon>
        <taxon>Tracheophyta</taxon>
        <taxon>Spermatophyta</taxon>
        <taxon>Magnoliopsida</taxon>
        <taxon>eudicotyledons</taxon>
        <taxon>Gunneridae</taxon>
        <taxon>Pentapetalae</taxon>
        <taxon>rosids</taxon>
        <taxon>malvids</taxon>
        <taxon>Malvales</taxon>
        <taxon>Malvaceae</taxon>
        <taxon>Malvoideae</taxon>
        <taxon>Hibiscus</taxon>
    </lineage>
</organism>
<proteinExistence type="predicted"/>
<dbReference type="PANTHER" id="PTHR48452">
    <property type="entry name" value="FUSED COMPOUND LEAF 1"/>
    <property type="match status" value="1"/>
</dbReference>
<evidence type="ECO:0000256" key="1">
    <source>
        <dbReference type="SAM" id="MobiDB-lite"/>
    </source>
</evidence>
<comment type="caution">
    <text evidence="2">The sequence shown here is derived from an EMBL/GenBank/DDBJ whole genome shotgun (WGS) entry which is preliminary data.</text>
</comment>
<dbReference type="AlphaFoldDB" id="A0A6A3CXJ3"/>
<protein>
    <submittedName>
        <fullName evidence="2">Pyrimidine 1 isoform 1</fullName>
    </submittedName>
</protein>
<keyword evidence="3" id="KW-1185">Reference proteome</keyword>
<accession>A0A6A3CXJ3</accession>
<evidence type="ECO:0000313" key="2">
    <source>
        <dbReference type="EMBL" id="KAE8732022.1"/>
    </source>
</evidence>
<dbReference type="EMBL" id="VEPZ02000168">
    <property type="protein sequence ID" value="KAE8732022.1"/>
    <property type="molecule type" value="Genomic_DNA"/>
</dbReference>
<dbReference type="Proteomes" id="UP000436088">
    <property type="component" value="Unassembled WGS sequence"/>
</dbReference>